<evidence type="ECO:0000259" key="6">
    <source>
        <dbReference type="PROSITE" id="PS50893"/>
    </source>
</evidence>
<dbReference type="GO" id="GO:0005524">
    <property type="term" value="F:ATP binding"/>
    <property type="evidence" value="ECO:0007669"/>
    <property type="project" value="UniProtKB-KW"/>
</dbReference>
<evidence type="ECO:0000313" key="7">
    <source>
        <dbReference type="EMBL" id="ONG52325.1"/>
    </source>
</evidence>
<evidence type="ECO:0000256" key="5">
    <source>
        <dbReference type="ARBA" id="ARBA00022840"/>
    </source>
</evidence>
<dbReference type="GO" id="GO:0015833">
    <property type="term" value="P:peptide transport"/>
    <property type="evidence" value="ECO:0007669"/>
    <property type="project" value="InterPro"/>
</dbReference>
<dbReference type="InterPro" id="IPR017871">
    <property type="entry name" value="ABC_transporter-like_CS"/>
</dbReference>
<evidence type="ECO:0000256" key="2">
    <source>
        <dbReference type="ARBA" id="ARBA00005417"/>
    </source>
</evidence>
<dbReference type="OrthoDB" id="7241259at2"/>
<evidence type="ECO:0000313" key="8">
    <source>
        <dbReference type="Proteomes" id="UP000188879"/>
    </source>
</evidence>
<dbReference type="SMART" id="SM00382">
    <property type="entry name" value="AAA"/>
    <property type="match status" value="2"/>
</dbReference>
<accession>A0A1V2H392</accession>
<evidence type="ECO:0000256" key="4">
    <source>
        <dbReference type="ARBA" id="ARBA00022741"/>
    </source>
</evidence>
<keyword evidence="3" id="KW-0813">Transport</keyword>
<reference evidence="7 8" key="1">
    <citation type="submission" date="2016-10" db="EMBL/GenBank/DDBJ databases">
        <title>Draft Genome sequence of Roseomonas sp. strain M3.</title>
        <authorList>
            <person name="Subhash Y."/>
            <person name="Lee S."/>
        </authorList>
    </citation>
    <scope>NUCLEOTIDE SEQUENCE [LARGE SCALE GENOMIC DNA]</scope>
    <source>
        <strain evidence="7 8">M3</strain>
    </source>
</reference>
<feature type="domain" description="ABC transporter" evidence="6">
    <location>
        <begin position="6"/>
        <end position="250"/>
    </location>
</feature>
<protein>
    <recommendedName>
        <fullName evidence="6">ABC transporter domain-containing protein</fullName>
    </recommendedName>
</protein>
<comment type="similarity">
    <text evidence="2">Belongs to the ABC transporter superfamily.</text>
</comment>
<dbReference type="PROSITE" id="PS00211">
    <property type="entry name" value="ABC_TRANSPORTER_1"/>
    <property type="match status" value="2"/>
</dbReference>
<dbReference type="GO" id="GO:0016887">
    <property type="term" value="F:ATP hydrolysis activity"/>
    <property type="evidence" value="ECO:0007669"/>
    <property type="project" value="InterPro"/>
</dbReference>
<dbReference type="PANTHER" id="PTHR43776">
    <property type="entry name" value="TRANSPORT ATP-BINDING PROTEIN"/>
    <property type="match status" value="1"/>
</dbReference>
<comment type="caution">
    <text evidence="7">The sequence shown here is derived from an EMBL/GenBank/DDBJ whole genome shotgun (WGS) entry which is preliminary data.</text>
</comment>
<comment type="subcellular location">
    <subcellularLocation>
        <location evidence="1">Cell inner membrane</location>
        <topology evidence="1">Peripheral membrane protein</topology>
    </subcellularLocation>
</comment>
<dbReference type="CDD" id="cd03257">
    <property type="entry name" value="ABC_NikE_OppD_transporters"/>
    <property type="match status" value="2"/>
</dbReference>
<dbReference type="InterPro" id="IPR013563">
    <property type="entry name" value="Oligopep_ABC_C"/>
</dbReference>
<dbReference type="Pfam" id="PF08352">
    <property type="entry name" value="oligo_HPY"/>
    <property type="match status" value="1"/>
</dbReference>
<dbReference type="RefSeq" id="WP_076958106.1">
    <property type="nucleotide sequence ID" value="NZ_MLCO01000141.1"/>
</dbReference>
<proteinExistence type="inferred from homology"/>
<evidence type="ECO:0000256" key="3">
    <source>
        <dbReference type="ARBA" id="ARBA00022448"/>
    </source>
</evidence>
<dbReference type="PROSITE" id="PS50893">
    <property type="entry name" value="ABC_TRANSPORTER_2"/>
    <property type="match status" value="2"/>
</dbReference>
<name>A0A1V2H392_9PROT</name>
<dbReference type="InterPro" id="IPR003439">
    <property type="entry name" value="ABC_transporter-like_ATP-bd"/>
</dbReference>
<keyword evidence="8" id="KW-1185">Reference proteome</keyword>
<dbReference type="GO" id="GO:0005886">
    <property type="term" value="C:plasma membrane"/>
    <property type="evidence" value="ECO:0007669"/>
    <property type="project" value="UniProtKB-SubCell"/>
</dbReference>
<feature type="domain" description="ABC transporter" evidence="6">
    <location>
        <begin position="273"/>
        <end position="515"/>
    </location>
</feature>
<keyword evidence="4" id="KW-0547">Nucleotide-binding</keyword>
<dbReference type="Pfam" id="PF00005">
    <property type="entry name" value="ABC_tran"/>
    <property type="match status" value="2"/>
</dbReference>
<dbReference type="InterPro" id="IPR050319">
    <property type="entry name" value="ABC_transp_ATP-bind"/>
</dbReference>
<sequence>MSPPLLHVSALSIGFPGAAPLVQPLGFSLARGEVLGLVGESGSGKSLTASALIGLLPEGMAATGLAVFEGRDLISLPARDWRRLRGRRIAMVFQDPMAALNPFMTIDAQLHEALRTHRPLRGAALATAGASLLREVGLDPALGARHPHTLSGGQQQRAVIALALSGDPCLLLADEPTTALDTLVQAQILSLLRQLTQQRGLAMLFISHDLAVVARVADQVGILRRGELLEIGPTADMLSAPKHAYSQALVAACRDLTAWEAHKPVAAPPALRVRGLSVTYRAGLLRQPRAAVHDVALEIPRGGVLSLVGASGGGKSSIARALVGLAEAQASVAEVDGAALPLGIAGRRQQVAQKIQIVFQNPNASLNPRASVAQVLAEALARHGLPRPERDRRAAAALEEVGLGAEHLPRRPHELSGGQKQRVAIARALLAGPSLLICDEILSALDATVQRQILALLRRLRQERGLALLFIGHDLKVVRSLGGDVAVIEAGRIVEQGPAETVLAAPRHAFTQRLVAAALPVAAAPAVASPPTLAHA</sequence>
<evidence type="ECO:0000256" key="1">
    <source>
        <dbReference type="ARBA" id="ARBA00004417"/>
    </source>
</evidence>
<dbReference type="SUPFAM" id="SSF52540">
    <property type="entry name" value="P-loop containing nucleoside triphosphate hydrolases"/>
    <property type="match status" value="2"/>
</dbReference>
<dbReference type="Gene3D" id="3.40.50.300">
    <property type="entry name" value="P-loop containing nucleotide triphosphate hydrolases"/>
    <property type="match status" value="2"/>
</dbReference>
<dbReference type="GO" id="GO:0055085">
    <property type="term" value="P:transmembrane transport"/>
    <property type="evidence" value="ECO:0007669"/>
    <property type="project" value="UniProtKB-ARBA"/>
</dbReference>
<dbReference type="AlphaFoldDB" id="A0A1V2H392"/>
<dbReference type="EMBL" id="MLCO01000141">
    <property type="protein sequence ID" value="ONG52325.1"/>
    <property type="molecule type" value="Genomic_DNA"/>
</dbReference>
<dbReference type="InterPro" id="IPR003593">
    <property type="entry name" value="AAA+_ATPase"/>
</dbReference>
<organism evidence="7 8">
    <name type="scientific">Teichococcus deserti</name>
    <dbReference type="NCBI Taxonomy" id="1817963"/>
    <lineage>
        <taxon>Bacteria</taxon>
        <taxon>Pseudomonadati</taxon>
        <taxon>Pseudomonadota</taxon>
        <taxon>Alphaproteobacteria</taxon>
        <taxon>Acetobacterales</taxon>
        <taxon>Roseomonadaceae</taxon>
        <taxon>Roseomonas</taxon>
    </lineage>
</organism>
<dbReference type="InterPro" id="IPR027417">
    <property type="entry name" value="P-loop_NTPase"/>
</dbReference>
<dbReference type="PANTHER" id="PTHR43776:SF7">
    <property type="entry name" value="D,D-DIPEPTIDE TRANSPORT ATP-BINDING PROTEIN DDPF-RELATED"/>
    <property type="match status" value="1"/>
</dbReference>
<dbReference type="Proteomes" id="UP000188879">
    <property type="component" value="Unassembled WGS sequence"/>
</dbReference>
<gene>
    <name evidence="7" type="ORF">BKE38_14780</name>
</gene>
<keyword evidence="5" id="KW-0067">ATP-binding</keyword>